<evidence type="ECO:0000256" key="1">
    <source>
        <dbReference type="ARBA" id="ARBA00022448"/>
    </source>
</evidence>
<sequence length="107" mass="11889">CRTIALETGFQNAQLCSTIVQLSFSPAELELMFAFPLIYSIFQLATAVCAVAAFQAYKRICVKNSDDLDNEVRTENDDSATKQMGYALDNKAFDSDELKGTYTNIKL</sequence>
<protein>
    <submittedName>
        <fullName evidence="3">Uncharacterized protein</fullName>
    </submittedName>
</protein>
<dbReference type="InterPro" id="IPR004710">
    <property type="entry name" value="Bilac:Na_transpt"/>
</dbReference>
<evidence type="ECO:0000313" key="3">
    <source>
        <dbReference type="EMBL" id="MED6240929.1"/>
    </source>
</evidence>
<dbReference type="EMBL" id="JAHUTI010029240">
    <property type="protein sequence ID" value="MED6240929.1"/>
    <property type="molecule type" value="Genomic_DNA"/>
</dbReference>
<proteinExistence type="predicted"/>
<keyword evidence="2" id="KW-0812">Transmembrane</keyword>
<comment type="caution">
    <text evidence="3">The sequence shown here is derived from an EMBL/GenBank/DDBJ whole genome shotgun (WGS) entry which is preliminary data.</text>
</comment>
<feature type="non-terminal residue" evidence="3">
    <location>
        <position position="1"/>
    </location>
</feature>
<keyword evidence="4" id="KW-1185">Reference proteome</keyword>
<evidence type="ECO:0000313" key="4">
    <source>
        <dbReference type="Proteomes" id="UP001345963"/>
    </source>
</evidence>
<dbReference type="PANTHER" id="PTHR10361">
    <property type="entry name" value="SODIUM-BILE ACID COTRANSPORTER"/>
    <property type="match status" value="1"/>
</dbReference>
<organism evidence="3 4">
    <name type="scientific">Ataeniobius toweri</name>
    <dbReference type="NCBI Taxonomy" id="208326"/>
    <lineage>
        <taxon>Eukaryota</taxon>
        <taxon>Metazoa</taxon>
        <taxon>Chordata</taxon>
        <taxon>Craniata</taxon>
        <taxon>Vertebrata</taxon>
        <taxon>Euteleostomi</taxon>
        <taxon>Actinopterygii</taxon>
        <taxon>Neopterygii</taxon>
        <taxon>Teleostei</taxon>
        <taxon>Neoteleostei</taxon>
        <taxon>Acanthomorphata</taxon>
        <taxon>Ovalentaria</taxon>
        <taxon>Atherinomorphae</taxon>
        <taxon>Cyprinodontiformes</taxon>
        <taxon>Goodeidae</taxon>
        <taxon>Ataeniobius</taxon>
    </lineage>
</organism>
<name>A0ABU7ATB8_9TELE</name>
<keyword evidence="2" id="KW-0472">Membrane</keyword>
<gene>
    <name evidence="3" type="ORF">ATANTOWER_032493</name>
</gene>
<dbReference type="Gene3D" id="1.20.1530.20">
    <property type="match status" value="1"/>
</dbReference>
<feature type="transmembrane region" description="Helical" evidence="2">
    <location>
        <begin position="31"/>
        <end position="54"/>
    </location>
</feature>
<dbReference type="InterPro" id="IPR038770">
    <property type="entry name" value="Na+/solute_symporter_sf"/>
</dbReference>
<dbReference type="Proteomes" id="UP001345963">
    <property type="component" value="Unassembled WGS sequence"/>
</dbReference>
<keyword evidence="2" id="KW-1133">Transmembrane helix</keyword>
<keyword evidence="1" id="KW-0813">Transport</keyword>
<dbReference type="PANTHER" id="PTHR10361:SF19">
    <property type="entry name" value="ILEAL SODIUM_BILE ACID COTRANSPORTER"/>
    <property type="match status" value="1"/>
</dbReference>
<accession>A0ABU7ATB8</accession>
<evidence type="ECO:0000256" key="2">
    <source>
        <dbReference type="SAM" id="Phobius"/>
    </source>
</evidence>
<reference evidence="3 4" key="1">
    <citation type="submission" date="2021-07" db="EMBL/GenBank/DDBJ databases">
        <authorList>
            <person name="Palmer J.M."/>
        </authorList>
    </citation>
    <scope>NUCLEOTIDE SEQUENCE [LARGE SCALE GENOMIC DNA]</scope>
    <source>
        <strain evidence="3 4">AT_MEX2019</strain>
        <tissue evidence="3">Muscle</tissue>
    </source>
</reference>